<feature type="domain" description="PTS EIIA type-2" evidence="6">
    <location>
        <begin position="5"/>
        <end position="150"/>
    </location>
</feature>
<dbReference type="STRING" id="857293.CAAU_1104"/>
<dbReference type="eggNOG" id="COG1762">
    <property type="taxonomic scope" value="Bacteria"/>
</dbReference>
<evidence type="ECO:0000256" key="1">
    <source>
        <dbReference type="ARBA" id="ARBA00022448"/>
    </source>
</evidence>
<keyword evidence="5" id="KW-0598">Phosphotransferase system</keyword>
<dbReference type="GO" id="GO:0016020">
    <property type="term" value="C:membrane"/>
    <property type="evidence" value="ECO:0007669"/>
    <property type="project" value="InterPro"/>
</dbReference>
<evidence type="ECO:0000256" key="5">
    <source>
        <dbReference type="ARBA" id="ARBA00022683"/>
    </source>
</evidence>
<dbReference type="SUPFAM" id="SSF55804">
    <property type="entry name" value="Phoshotransferase/anion transport protein"/>
    <property type="match status" value="1"/>
</dbReference>
<dbReference type="PANTHER" id="PTHR47738">
    <property type="entry name" value="PTS SYSTEM FRUCTOSE-LIKE EIIA COMPONENT-RELATED"/>
    <property type="match status" value="1"/>
</dbReference>
<dbReference type="CDD" id="cd00211">
    <property type="entry name" value="PTS_IIA_fru"/>
    <property type="match status" value="1"/>
</dbReference>
<evidence type="ECO:0000259" key="6">
    <source>
        <dbReference type="PROSITE" id="PS51094"/>
    </source>
</evidence>
<organism evidence="7 8">
    <name type="scientific">Caloramator australicus RC3</name>
    <dbReference type="NCBI Taxonomy" id="857293"/>
    <lineage>
        <taxon>Bacteria</taxon>
        <taxon>Bacillati</taxon>
        <taxon>Bacillota</taxon>
        <taxon>Clostridia</taxon>
        <taxon>Eubacteriales</taxon>
        <taxon>Clostridiaceae</taxon>
        <taxon>Caloramator</taxon>
    </lineage>
</organism>
<dbReference type="PANTHER" id="PTHR47738:SF2">
    <property type="entry name" value="PTS SYSTEM FRUCTOSE-LIKE EIIA COMPONENT"/>
    <property type="match status" value="1"/>
</dbReference>
<dbReference type="Pfam" id="PF00359">
    <property type="entry name" value="PTS_EIIA_2"/>
    <property type="match status" value="1"/>
</dbReference>
<evidence type="ECO:0000313" key="8">
    <source>
        <dbReference type="Proteomes" id="UP000007652"/>
    </source>
</evidence>
<protein>
    <submittedName>
        <fullName evidence="7">PTS system, fructose-specific IIA component</fullName>
        <ecNumber evidence="7">2.7.1.69</ecNumber>
    </submittedName>
</protein>
<evidence type="ECO:0000256" key="4">
    <source>
        <dbReference type="ARBA" id="ARBA00022679"/>
    </source>
</evidence>
<dbReference type="InterPro" id="IPR004715">
    <property type="entry name" value="PTS_IIA_fruc"/>
</dbReference>
<dbReference type="InterPro" id="IPR051541">
    <property type="entry name" value="PTS_SugarTrans_NitroReg"/>
</dbReference>
<name>I7KTP2_9CLOT</name>
<evidence type="ECO:0000256" key="2">
    <source>
        <dbReference type="ARBA" id="ARBA00022553"/>
    </source>
</evidence>
<evidence type="ECO:0000256" key="3">
    <source>
        <dbReference type="ARBA" id="ARBA00022597"/>
    </source>
</evidence>
<keyword evidence="1" id="KW-0813">Transport</keyword>
<gene>
    <name evidence="7" type="ORF">CAAU_1104</name>
</gene>
<dbReference type="OrthoDB" id="95460at2"/>
<dbReference type="PROSITE" id="PS00372">
    <property type="entry name" value="PTS_EIIA_TYPE_2_HIS"/>
    <property type="match status" value="1"/>
</dbReference>
<accession>I7KTP2</accession>
<dbReference type="EMBL" id="CAKP01000065">
    <property type="protein sequence ID" value="CCJ33188.1"/>
    <property type="molecule type" value="Genomic_DNA"/>
</dbReference>
<dbReference type="Proteomes" id="UP000007652">
    <property type="component" value="Unassembled WGS sequence"/>
</dbReference>
<dbReference type="InterPro" id="IPR016152">
    <property type="entry name" value="PTrfase/Anion_transptr"/>
</dbReference>
<dbReference type="NCBIfam" id="TIGR00848">
    <property type="entry name" value="fruA"/>
    <property type="match status" value="1"/>
</dbReference>
<dbReference type="AlphaFoldDB" id="I7KTP2"/>
<comment type="caution">
    <text evidence="7">The sequence shown here is derived from an EMBL/GenBank/DDBJ whole genome shotgun (WGS) entry which is preliminary data.</text>
</comment>
<dbReference type="InterPro" id="IPR002178">
    <property type="entry name" value="PTS_EIIA_type-2_dom"/>
</dbReference>
<dbReference type="EC" id="2.7.1.69" evidence="7"/>
<keyword evidence="4 7" id="KW-0808">Transferase</keyword>
<evidence type="ECO:0000313" key="7">
    <source>
        <dbReference type="EMBL" id="CCJ33188.1"/>
    </source>
</evidence>
<proteinExistence type="predicted"/>
<dbReference type="GO" id="GO:0009401">
    <property type="term" value="P:phosphoenolpyruvate-dependent sugar phosphotransferase system"/>
    <property type="evidence" value="ECO:0007669"/>
    <property type="project" value="UniProtKB-KW"/>
</dbReference>
<keyword evidence="8" id="KW-1185">Reference proteome</keyword>
<keyword evidence="2" id="KW-0597">Phosphoprotein</keyword>
<dbReference type="Gene3D" id="3.40.930.10">
    <property type="entry name" value="Mannitol-specific EII, Chain A"/>
    <property type="match status" value="1"/>
</dbReference>
<dbReference type="GO" id="GO:0008982">
    <property type="term" value="F:protein-N(PI)-phosphohistidine-sugar phosphotransferase activity"/>
    <property type="evidence" value="ECO:0007669"/>
    <property type="project" value="InterPro"/>
</dbReference>
<keyword evidence="3" id="KW-0762">Sugar transport</keyword>
<sequence>MELLDLINENLIVTGLEASNKEETIKKLIDMLEKEERLISREKFFEDVLFREQLCSTYVGQGVAIPHGKTDAVKKTSVAIGKLAKPIEWDEKENNYVNIVFLLAVQDKDADNQHLRILANIATKLMEKDFIDNLTSINDKDGILALFREDTKEL</sequence>
<dbReference type="PROSITE" id="PS51094">
    <property type="entry name" value="PTS_EIIA_TYPE_2"/>
    <property type="match status" value="1"/>
</dbReference>
<dbReference type="RefSeq" id="WP_008908459.1">
    <property type="nucleotide sequence ID" value="NZ_CAKP01000065.1"/>
</dbReference>
<reference evidence="7 8" key="1">
    <citation type="journal article" date="2011" name="J. Bacteriol.">
        <title>Draft genome sequence of Caloramator australicus strain RC3T, a thermoanaerobe from the Great Artesian Basin of Australia.</title>
        <authorList>
            <person name="Ogg C.D."/>
            <person name="Patel B.K.C."/>
        </authorList>
    </citation>
    <scope>NUCLEOTIDE SEQUENCE [LARGE SCALE GENOMIC DNA]</scope>
    <source>
        <strain evidence="7 8">RC3</strain>
    </source>
</reference>